<keyword evidence="1" id="KW-0732">Signal</keyword>
<organism evidence="2 3">
    <name type="scientific">Brassicogethes aeneus</name>
    <name type="common">Rape pollen beetle</name>
    <name type="synonym">Meligethes aeneus</name>
    <dbReference type="NCBI Taxonomy" id="1431903"/>
    <lineage>
        <taxon>Eukaryota</taxon>
        <taxon>Metazoa</taxon>
        <taxon>Ecdysozoa</taxon>
        <taxon>Arthropoda</taxon>
        <taxon>Hexapoda</taxon>
        <taxon>Insecta</taxon>
        <taxon>Pterygota</taxon>
        <taxon>Neoptera</taxon>
        <taxon>Endopterygota</taxon>
        <taxon>Coleoptera</taxon>
        <taxon>Polyphaga</taxon>
        <taxon>Cucujiformia</taxon>
        <taxon>Nitidulidae</taxon>
        <taxon>Meligethinae</taxon>
        <taxon>Brassicogethes</taxon>
    </lineage>
</organism>
<name>A0A9P0AUL1_BRAAE</name>
<evidence type="ECO:0000256" key="1">
    <source>
        <dbReference type="SAM" id="SignalP"/>
    </source>
</evidence>
<dbReference type="Proteomes" id="UP001154078">
    <property type="component" value="Chromosome 1"/>
</dbReference>
<dbReference type="PANTHER" id="PTHR21163:SF1">
    <property type="entry name" value="PROTEIN G12"/>
    <property type="match status" value="1"/>
</dbReference>
<keyword evidence="3" id="KW-1185">Reference proteome</keyword>
<protein>
    <recommendedName>
        <fullName evidence="4">Protein G12</fullName>
    </recommendedName>
</protein>
<gene>
    <name evidence="2" type="ORF">MELIAE_LOCUS1494</name>
</gene>
<proteinExistence type="predicted"/>
<dbReference type="InterPro" id="IPR010629">
    <property type="entry name" value="Ins_allergen"/>
</dbReference>
<dbReference type="AlphaFoldDB" id="A0A9P0AUL1"/>
<feature type="signal peptide" evidence="1">
    <location>
        <begin position="1"/>
        <end position="18"/>
    </location>
</feature>
<dbReference type="OrthoDB" id="7882129at2759"/>
<evidence type="ECO:0000313" key="3">
    <source>
        <dbReference type="Proteomes" id="UP001154078"/>
    </source>
</evidence>
<reference evidence="2" key="1">
    <citation type="submission" date="2021-12" db="EMBL/GenBank/DDBJ databases">
        <authorList>
            <person name="King R."/>
        </authorList>
    </citation>
    <scope>NUCLEOTIDE SEQUENCE</scope>
</reference>
<sequence length="213" mass="24196">MNKLIYISFFLLFGIVFSGPTTGKYASLEDEIKEVMELLPKENISEVVVSHLKTDPGFQAAIKYFKSDEWKKMEDAVKDNADWVKLKAFIKTIGIDIDDILKCINKNLDKAEVPNVAKDVKKDLRSFLIDLEKNVPTLKIFGALNQKMIGNPKFREALEKLSSPEIKTLFDKARDIKEVKEMVKILEEMGVKINSVIDVLYSLLGWNAPQVAN</sequence>
<accession>A0A9P0AUL1</accession>
<dbReference type="EMBL" id="OV121132">
    <property type="protein sequence ID" value="CAH0547511.1"/>
    <property type="molecule type" value="Genomic_DNA"/>
</dbReference>
<evidence type="ECO:0000313" key="2">
    <source>
        <dbReference type="EMBL" id="CAH0547511.1"/>
    </source>
</evidence>
<evidence type="ECO:0008006" key="4">
    <source>
        <dbReference type="Google" id="ProtNLM"/>
    </source>
</evidence>
<dbReference type="PANTHER" id="PTHR21163">
    <property type="entry name" value="PROTEIN G12"/>
    <property type="match status" value="1"/>
</dbReference>
<dbReference type="Pfam" id="PF06757">
    <property type="entry name" value="Ins_allergen_rp"/>
    <property type="match status" value="1"/>
</dbReference>
<feature type="chain" id="PRO_5040151683" description="Protein G12" evidence="1">
    <location>
        <begin position="19"/>
        <end position="213"/>
    </location>
</feature>